<proteinExistence type="predicted"/>
<organism evidence="2 3">
    <name type="scientific">Brassica carinata</name>
    <name type="common">Ethiopian mustard</name>
    <name type="synonym">Abyssinian cabbage</name>
    <dbReference type="NCBI Taxonomy" id="52824"/>
    <lineage>
        <taxon>Eukaryota</taxon>
        <taxon>Viridiplantae</taxon>
        <taxon>Streptophyta</taxon>
        <taxon>Embryophyta</taxon>
        <taxon>Tracheophyta</taxon>
        <taxon>Spermatophyta</taxon>
        <taxon>Magnoliopsida</taxon>
        <taxon>eudicotyledons</taxon>
        <taxon>Gunneridae</taxon>
        <taxon>Pentapetalae</taxon>
        <taxon>rosids</taxon>
        <taxon>malvids</taxon>
        <taxon>Brassicales</taxon>
        <taxon>Brassicaceae</taxon>
        <taxon>Brassiceae</taxon>
        <taxon>Brassica</taxon>
    </lineage>
</organism>
<dbReference type="AlphaFoldDB" id="A0A8X7Q490"/>
<gene>
    <name evidence="2" type="ORF">Bca52824_069727</name>
</gene>
<feature type="region of interest" description="Disordered" evidence="1">
    <location>
        <begin position="24"/>
        <end position="43"/>
    </location>
</feature>
<feature type="region of interest" description="Disordered" evidence="1">
    <location>
        <begin position="48"/>
        <end position="81"/>
    </location>
</feature>
<evidence type="ECO:0000256" key="1">
    <source>
        <dbReference type="SAM" id="MobiDB-lite"/>
    </source>
</evidence>
<sequence>MSFIACGTKMAVYDHSGEINRTEFDTTKKRKTRSRRDGTTVADRIKMWKEYNDTVEESPSKKRKVPAKGSKKGTSSRSEVCTVEPPGAVRVKTEDVDCESRPFFVDRVESDANAGEEEMKRDLKGDDPGNDWLSELEQECWTGLLEEKQKLKEQEIVAEETCQKQPDSLSVSDYGWPADLYQNQWDSSEMFDVAELLGDLNGDILHAWTRANAWETMSEVVYLIPRSNRLDCPAAESWLRLRISPAAARGTRW</sequence>
<comment type="caution">
    <text evidence="2">The sequence shown here is derived from an EMBL/GenBank/DDBJ whole genome shotgun (WGS) entry which is preliminary data.</text>
</comment>
<reference evidence="2 3" key="1">
    <citation type="submission" date="2020-02" db="EMBL/GenBank/DDBJ databases">
        <authorList>
            <person name="Ma Q."/>
            <person name="Huang Y."/>
            <person name="Song X."/>
            <person name="Pei D."/>
        </authorList>
    </citation>
    <scope>NUCLEOTIDE SEQUENCE [LARGE SCALE GENOMIC DNA]</scope>
    <source>
        <strain evidence="2">Sxm20200214</strain>
        <tissue evidence="2">Leaf</tissue>
    </source>
</reference>
<protein>
    <submittedName>
        <fullName evidence="2">Uncharacterized protein</fullName>
    </submittedName>
</protein>
<dbReference type="Proteomes" id="UP000886595">
    <property type="component" value="Unassembled WGS sequence"/>
</dbReference>
<name>A0A8X7Q490_BRACI</name>
<evidence type="ECO:0000313" key="2">
    <source>
        <dbReference type="EMBL" id="KAG2262648.1"/>
    </source>
</evidence>
<dbReference type="EMBL" id="JAAMPC010000014">
    <property type="protein sequence ID" value="KAG2262648.1"/>
    <property type="molecule type" value="Genomic_DNA"/>
</dbReference>
<keyword evidence="3" id="KW-1185">Reference proteome</keyword>
<feature type="compositionally biased region" description="Basic residues" evidence="1">
    <location>
        <begin position="61"/>
        <end position="71"/>
    </location>
</feature>
<evidence type="ECO:0000313" key="3">
    <source>
        <dbReference type="Proteomes" id="UP000886595"/>
    </source>
</evidence>
<dbReference type="OrthoDB" id="550883at2759"/>
<accession>A0A8X7Q490</accession>